<accession>A0A9W8LZ64</accession>
<reference evidence="6" key="1">
    <citation type="submission" date="2022-07" db="EMBL/GenBank/DDBJ databases">
        <title>Phylogenomic reconstructions and comparative analyses of Kickxellomycotina fungi.</title>
        <authorList>
            <person name="Reynolds N.K."/>
            <person name="Stajich J.E."/>
            <person name="Barry K."/>
            <person name="Grigoriev I.V."/>
            <person name="Crous P."/>
            <person name="Smith M.E."/>
        </authorList>
    </citation>
    <scope>NUCLEOTIDE SEQUENCE</scope>
    <source>
        <strain evidence="6">NRRL 1566</strain>
    </source>
</reference>
<dbReference type="InterPro" id="IPR059157">
    <property type="entry name" value="WDR36-Utp21_N"/>
</dbReference>
<dbReference type="AlphaFoldDB" id="A0A9W8LZ64"/>
<organism evidence="6 7">
    <name type="scientific">Coemansia brasiliensis</name>
    <dbReference type="NCBI Taxonomy" id="2650707"/>
    <lineage>
        <taxon>Eukaryota</taxon>
        <taxon>Fungi</taxon>
        <taxon>Fungi incertae sedis</taxon>
        <taxon>Zoopagomycota</taxon>
        <taxon>Kickxellomycotina</taxon>
        <taxon>Kickxellomycetes</taxon>
        <taxon>Kickxellales</taxon>
        <taxon>Kickxellaceae</taxon>
        <taxon>Coemansia</taxon>
    </lineage>
</organism>
<dbReference type="Pfam" id="PF25168">
    <property type="entry name" value="Beta-prop_WDR36-Utp21_2nd"/>
    <property type="match status" value="1"/>
</dbReference>
<dbReference type="InterPro" id="IPR007319">
    <property type="entry name" value="WDR36/Utp21_C"/>
</dbReference>
<keyword evidence="2" id="KW-0677">Repeat</keyword>
<dbReference type="InterPro" id="IPR036322">
    <property type="entry name" value="WD40_repeat_dom_sf"/>
</dbReference>
<dbReference type="InterPro" id="IPR019775">
    <property type="entry name" value="WD40_repeat_CS"/>
</dbReference>
<sequence length="857" mass="93129">MAVEEKRARIDTATGKKQNGSRLFAPYRALGCIASSTPHSMQYQGQSAFITTAVGKTFHVYDAEKIRLKFVGPQFESDVVSVLSVGEETYASAGGEVAVCRRGKQIGTLEAVERGEISGLIHFGDFVVGISADNAVVVWRRSSGEVAEVIEFEREAFAVTSVVHPSTYVNKIVVGSTQGKLQIWNVQTRRRLHESKSVGGAITCMAQAPAIDVVALGLADGRVVLHNVRADRTVLQVAQEGRVTGVSFRTDGESVMATGSSSGDVALWDLDARRLVFMLPAHTGTVAAVDFMAGQALLVTSGADNAVREWVCDGADGAPRLLRQRSGHAAPPHMVRFHGADGRQLLSAGRDRTLRLFSVWRDEQSGELAQGGDTRLPPVTQLASSTVARGWDDVLTSHQGGDAHTWSLARRALGNFTLQADAAVRAVAVSACGSFGVLGLASGRIDVVNMQSGLARRQMVGHSKPVTAVQTDACNRRVFSAALDATLRTWDFATGQQTACLELPAPAARLEIHRDAGLLACVCDDARVRVVDADTMRVVRVLGPHPARIADVAFSSDGRWLVTCALDCHIRTWDLPTGHLVDSLRVPSVPVSLTFSPTGDFLATAHMDSVGVFLWSNRTQFSDVTLRKIDPDADAVAMALPTAAGPSTDQDDQDDSVSESDVAFMAPEKLTENMLTLSELPRSRWQTLLSLSAIKKRNQPEKPPQAPEQAPFFLPSTTEQHFVPTEQDQVDDAPESKFLSVTSESQLARLLHQAYEEPSMYSRVFKHLRELGPSAVDVEIRTLPVDDQLRALKAFILMLTTQLQSKRDFELVQSFLNVFLAVFSDIIRANSAELEPLLLNLRRESQTQWAGVDRLIR</sequence>
<dbReference type="PROSITE" id="PS00678">
    <property type="entry name" value="WD_REPEATS_1"/>
    <property type="match status" value="2"/>
</dbReference>
<dbReference type="SUPFAM" id="SSF50978">
    <property type="entry name" value="WD40 repeat-like"/>
    <property type="match status" value="2"/>
</dbReference>
<comment type="caution">
    <text evidence="6">The sequence shown here is derived from an EMBL/GenBank/DDBJ whole genome shotgun (WGS) entry which is preliminary data.</text>
</comment>
<evidence type="ECO:0000313" key="7">
    <source>
        <dbReference type="Proteomes" id="UP001139887"/>
    </source>
</evidence>
<dbReference type="GO" id="GO:0006364">
    <property type="term" value="P:rRNA processing"/>
    <property type="evidence" value="ECO:0007669"/>
    <property type="project" value="InterPro"/>
</dbReference>
<feature type="repeat" description="WD" evidence="3">
    <location>
        <begin position="236"/>
        <end position="278"/>
    </location>
</feature>
<dbReference type="InterPro" id="IPR001680">
    <property type="entry name" value="WD40_rpt"/>
</dbReference>
<dbReference type="GO" id="GO:0034388">
    <property type="term" value="C:Pwp2p-containing subcomplex of 90S preribosome"/>
    <property type="evidence" value="ECO:0007669"/>
    <property type="project" value="TreeGrafter"/>
</dbReference>
<dbReference type="Gene3D" id="2.130.10.10">
    <property type="entry name" value="YVTN repeat-like/Quinoprotein amine dehydrogenase"/>
    <property type="match status" value="2"/>
</dbReference>
<keyword evidence="7" id="KW-1185">Reference proteome</keyword>
<dbReference type="PANTHER" id="PTHR22840:SF12">
    <property type="entry name" value="WD REPEAT-CONTAINING PROTEIN 36"/>
    <property type="match status" value="1"/>
</dbReference>
<dbReference type="Proteomes" id="UP001139887">
    <property type="component" value="Unassembled WGS sequence"/>
</dbReference>
<dbReference type="PROSITE" id="PS50294">
    <property type="entry name" value="WD_REPEATS_REGION"/>
    <property type="match status" value="3"/>
</dbReference>
<evidence type="ECO:0000259" key="5">
    <source>
        <dbReference type="Pfam" id="PF25171"/>
    </source>
</evidence>
<dbReference type="OrthoDB" id="10250769at2759"/>
<dbReference type="EMBL" id="JANBUW010000517">
    <property type="protein sequence ID" value="KAJ2846523.1"/>
    <property type="molecule type" value="Genomic_DNA"/>
</dbReference>
<feature type="non-terminal residue" evidence="6">
    <location>
        <position position="857"/>
    </location>
</feature>
<name>A0A9W8LZ64_9FUNG</name>
<proteinExistence type="predicted"/>
<feature type="domain" description="WDR36/Utp21 N-terminal" evidence="5">
    <location>
        <begin position="50"/>
        <end position="313"/>
    </location>
</feature>
<dbReference type="Pfam" id="PF04192">
    <property type="entry name" value="Utp21"/>
    <property type="match status" value="1"/>
</dbReference>
<feature type="repeat" description="WD" evidence="3">
    <location>
        <begin position="542"/>
        <end position="583"/>
    </location>
</feature>
<gene>
    <name evidence="6" type="primary">UTP21</name>
    <name evidence="6" type="ORF">IWW36_004312</name>
</gene>
<evidence type="ECO:0000256" key="3">
    <source>
        <dbReference type="PROSITE-ProRule" id="PRU00221"/>
    </source>
</evidence>
<feature type="repeat" description="WD" evidence="3">
    <location>
        <begin position="459"/>
        <end position="500"/>
    </location>
</feature>
<dbReference type="PANTHER" id="PTHR22840">
    <property type="entry name" value="WD REPEAT-CONTAINING PROTEIN 36"/>
    <property type="match status" value="1"/>
</dbReference>
<dbReference type="InterPro" id="IPR015943">
    <property type="entry name" value="WD40/YVTN_repeat-like_dom_sf"/>
</dbReference>
<feature type="domain" description="WDR36/Utp21 C-terminal" evidence="4">
    <location>
        <begin position="669"/>
        <end position="856"/>
    </location>
</feature>
<evidence type="ECO:0000256" key="1">
    <source>
        <dbReference type="ARBA" id="ARBA00022574"/>
    </source>
</evidence>
<dbReference type="GO" id="GO:0032040">
    <property type="term" value="C:small-subunit processome"/>
    <property type="evidence" value="ECO:0007669"/>
    <property type="project" value="InterPro"/>
</dbReference>
<dbReference type="Pfam" id="PF25171">
    <property type="entry name" value="Beta-prop_WDR36-Utp21_1st"/>
    <property type="match status" value="1"/>
</dbReference>
<dbReference type="SMART" id="SM00320">
    <property type="entry name" value="WD40"/>
    <property type="match status" value="10"/>
</dbReference>
<dbReference type="PROSITE" id="PS50082">
    <property type="entry name" value="WD_REPEATS_2"/>
    <property type="match status" value="4"/>
</dbReference>
<evidence type="ECO:0000259" key="4">
    <source>
        <dbReference type="Pfam" id="PF04192"/>
    </source>
</evidence>
<keyword evidence="1 3" id="KW-0853">WD repeat</keyword>
<protein>
    <submittedName>
        <fullName evidence="6">rRNA-processing protein utp21</fullName>
    </submittedName>
</protein>
<feature type="repeat" description="WD" evidence="3">
    <location>
        <begin position="279"/>
        <end position="310"/>
    </location>
</feature>
<evidence type="ECO:0000313" key="6">
    <source>
        <dbReference type="EMBL" id="KAJ2846523.1"/>
    </source>
</evidence>
<evidence type="ECO:0000256" key="2">
    <source>
        <dbReference type="ARBA" id="ARBA00022737"/>
    </source>
</evidence>